<dbReference type="AlphaFoldDB" id="A0AAV3YGJ3"/>
<keyword evidence="1" id="KW-0418">Kinase</keyword>
<protein>
    <submittedName>
        <fullName evidence="1">4-diphosphocytidyl-2-c-methyl-d-erythritol kinase</fullName>
    </submittedName>
</protein>
<dbReference type="Proteomes" id="UP000735302">
    <property type="component" value="Unassembled WGS sequence"/>
</dbReference>
<keyword evidence="2" id="KW-1185">Reference proteome</keyword>
<evidence type="ECO:0000313" key="1">
    <source>
        <dbReference type="EMBL" id="GFN82204.1"/>
    </source>
</evidence>
<reference evidence="1 2" key="1">
    <citation type="journal article" date="2021" name="Elife">
        <title>Chloroplast acquisition without the gene transfer in kleptoplastic sea slugs, Plakobranchus ocellatus.</title>
        <authorList>
            <person name="Maeda T."/>
            <person name="Takahashi S."/>
            <person name="Yoshida T."/>
            <person name="Shimamura S."/>
            <person name="Takaki Y."/>
            <person name="Nagai Y."/>
            <person name="Toyoda A."/>
            <person name="Suzuki Y."/>
            <person name="Arimoto A."/>
            <person name="Ishii H."/>
            <person name="Satoh N."/>
            <person name="Nishiyama T."/>
            <person name="Hasebe M."/>
            <person name="Maruyama T."/>
            <person name="Minagawa J."/>
            <person name="Obokata J."/>
            <person name="Shigenobu S."/>
        </authorList>
    </citation>
    <scope>NUCLEOTIDE SEQUENCE [LARGE SCALE GENOMIC DNA]</scope>
</reference>
<name>A0AAV3YGJ3_9GAST</name>
<comment type="caution">
    <text evidence="1">The sequence shown here is derived from an EMBL/GenBank/DDBJ whole genome shotgun (WGS) entry which is preliminary data.</text>
</comment>
<sequence length="117" mass="13715">MNMMAMLLALKYQEYRHLRISHIFPVRGHSFLPADRVFGRIEQDIRRTPTILLPEDYYDILRRHGNLHCYLEDWQSYDFKSATKGHIKQSRAFKLSEAKCVEITTSGLGVKGTIIFL</sequence>
<accession>A0AAV3YGJ3</accession>
<evidence type="ECO:0000313" key="2">
    <source>
        <dbReference type="Proteomes" id="UP000735302"/>
    </source>
</evidence>
<dbReference type="EMBL" id="BLXT01000976">
    <property type="protein sequence ID" value="GFN82204.1"/>
    <property type="molecule type" value="Genomic_DNA"/>
</dbReference>
<keyword evidence="1" id="KW-0808">Transferase</keyword>
<proteinExistence type="predicted"/>
<organism evidence="1 2">
    <name type="scientific">Plakobranchus ocellatus</name>
    <dbReference type="NCBI Taxonomy" id="259542"/>
    <lineage>
        <taxon>Eukaryota</taxon>
        <taxon>Metazoa</taxon>
        <taxon>Spiralia</taxon>
        <taxon>Lophotrochozoa</taxon>
        <taxon>Mollusca</taxon>
        <taxon>Gastropoda</taxon>
        <taxon>Heterobranchia</taxon>
        <taxon>Euthyneura</taxon>
        <taxon>Panpulmonata</taxon>
        <taxon>Sacoglossa</taxon>
        <taxon>Placobranchoidea</taxon>
        <taxon>Plakobranchidae</taxon>
        <taxon>Plakobranchus</taxon>
    </lineage>
</organism>
<gene>
    <name evidence="1" type="ORF">PoB_000871000</name>
</gene>
<dbReference type="GO" id="GO:0016301">
    <property type="term" value="F:kinase activity"/>
    <property type="evidence" value="ECO:0007669"/>
    <property type="project" value="UniProtKB-KW"/>
</dbReference>